<dbReference type="PROSITE" id="PS50405">
    <property type="entry name" value="GST_CTER"/>
    <property type="match status" value="1"/>
</dbReference>
<evidence type="ECO:0000259" key="1">
    <source>
        <dbReference type="PROSITE" id="PS50404"/>
    </source>
</evidence>
<sequence>MLKIVSFKICPFVQRVTAALEAKKIPYEIEYINLNDKPQWFLDISPNGQVPILVTENGSTLFESDAIIEYIDDEFGDLESNLSNEDKAIDRAWSYLAAKHYLTQCGTMGSKSKSKSTFEERTANFIKSFEKVEQKLTGDTTFFKSDELSKVDIAWLPLLHRAAIIKEHSGFDFLCGLPKVQAWQKALLATGLAESSVANDFVERFSDFYLTNTYLAENKDIVANACISTSCCD</sequence>
<dbReference type="OrthoDB" id="9782992at2"/>
<proteinExistence type="predicted"/>
<dbReference type="InterPro" id="IPR004045">
    <property type="entry name" value="Glutathione_S-Trfase_N"/>
</dbReference>
<evidence type="ECO:0000259" key="2">
    <source>
        <dbReference type="PROSITE" id="PS50405"/>
    </source>
</evidence>
<evidence type="ECO:0008006" key="5">
    <source>
        <dbReference type="Google" id="ProtNLM"/>
    </source>
</evidence>
<dbReference type="InterPro" id="IPR050983">
    <property type="entry name" value="GST_Omega/HSP26"/>
</dbReference>
<dbReference type="CDD" id="cd00299">
    <property type="entry name" value="GST_C_family"/>
    <property type="match status" value="1"/>
</dbReference>
<dbReference type="SFLD" id="SFLDS00019">
    <property type="entry name" value="Glutathione_Transferase_(cytos"/>
    <property type="match status" value="1"/>
</dbReference>
<dbReference type="SUPFAM" id="SSF52833">
    <property type="entry name" value="Thioredoxin-like"/>
    <property type="match status" value="1"/>
</dbReference>
<dbReference type="Gene3D" id="1.20.1050.10">
    <property type="match status" value="1"/>
</dbReference>
<dbReference type="EMBL" id="JQED01000053">
    <property type="protein sequence ID" value="KGJ87540.1"/>
    <property type="molecule type" value="Genomic_DNA"/>
</dbReference>
<dbReference type="SFLD" id="SFLDG00358">
    <property type="entry name" value="Main_(cytGST)"/>
    <property type="match status" value="1"/>
</dbReference>
<name>A0A099KB74_COLPS</name>
<dbReference type="PROSITE" id="PS50404">
    <property type="entry name" value="GST_NTER"/>
    <property type="match status" value="1"/>
</dbReference>
<feature type="domain" description="GST C-terminal" evidence="2">
    <location>
        <begin position="83"/>
        <end position="208"/>
    </location>
</feature>
<dbReference type="AlphaFoldDB" id="A0A099KB74"/>
<accession>A0A099KB74</accession>
<dbReference type="Pfam" id="PF13409">
    <property type="entry name" value="GST_N_2"/>
    <property type="match status" value="1"/>
</dbReference>
<dbReference type="InterPro" id="IPR036249">
    <property type="entry name" value="Thioredoxin-like_sf"/>
</dbReference>
<dbReference type="Proteomes" id="UP000029843">
    <property type="component" value="Unassembled WGS sequence"/>
</dbReference>
<protein>
    <recommendedName>
        <fullName evidence="5">Glutathione S-transferase</fullName>
    </recommendedName>
</protein>
<gene>
    <name evidence="3" type="ORF">ND2E_4278</name>
</gene>
<dbReference type="CDD" id="cd00570">
    <property type="entry name" value="GST_N_family"/>
    <property type="match status" value="1"/>
</dbReference>
<dbReference type="InterPro" id="IPR010987">
    <property type="entry name" value="Glutathione-S-Trfase_C-like"/>
</dbReference>
<evidence type="ECO:0000313" key="4">
    <source>
        <dbReference type="Proteomes" id="UP000029843"/>
    </source>
</evidence>
<feature type="domain" description="GST N-terminal" evidence="1">
    <location>
        <begin position="1"/>
        <end position="79"/>
    </location>
</feature>
<dbReference type="SUPFAM" id="SSF47616">
    <property type="entry name" value="GST C-terminal domain-like"/>
    <property type="match status" value="1"/>
</dbReference>
<evidence type="ECO:0000313" key="3">
    <source>
        <dbReference type="EMBL" id="KGJ87540.1"/>
    </source>
</evidence>
<comment type="caution">
    <text evidence="3">The sequence shown here is derived from an EMBL/GenBank/DDBJ whole genome shotgun (WGS) entry which is preliminary data.</text>
</comment>
<dbReference type="RefSeq" id="WP_033095259.1">
    <property type="nucleotide sequence ID" value="NZ_JQED01000053.1"/>
</dbReference>
<dbReference type="Pfam" id="PF13410">
    <property type="entry name" value="GST_C_2"/>
    <property type="match status" value="1"/>
</dbReference>
<dbReference type="PANTHER" id="PTHR43968">
    <property type="match status" value="1"/>
</dbReference>
<dbReference type="GO" id="GO:0005737">
    <property type="term" value="C:cytoplasm"/>
    <property type="evidence" value="ECO:0007669"/>
    <property type="project" value="TreeGrafter"/>
</dbReference>
<dbReference type="Gene3D" id="3.40.30.10">
    <property type="entry name" value="Glutaredoxin"/>
    <property type="match status" value="1"/>
</dbReference>
<dbReference type="PATRIC" id="fig|28229.4.peg.3638"/>
<reference evidence="3 4" key="1">
    <citation type="submission" date="2014-08" db="EMBL/GenBank/DDBJ databases">
        <title>Genomic and Phenotypic Diversity of Colwellia psychrerythraea strains from Disparate Marine Basins.</title>
        <authorList>
            <person name="Techtmann S.M."/>
            <person name="Stelling S.C."/>
            <person name="Utturkar S.M."/>
            <person name="Alshibli N."/>
            <person name="Harris A."/>
            <person name="Brown S.D."/>
            <person name="Hazen T.C."/>
        </authorList>
    </citation>
    <scope>NUCLEOTIDE SEQUENCE [LARGE SCALE GENOMIC DNA]</scope>
    <source>
        <strain evidence="3 4">ND2E</strain>
    </source>
</reference>
<dbReference type="PANTHER" id="PTHR43968:SF6">
    <property type="entry name" value="GLUTATHIONE S-TRANSFERASE OMEGA"/>
    <property type="match status" value="1"/>
</dbReference>
<organism evidence="3 4">
    <name type="scientific">Colwellia psychrerythraea</name>
    <name type="common">Vibrio psychroerythus</name>
    <dbReference type="NCBI Taxonomy" id="28229"/>
    <lineage>
        <taxon>Bacteria</taxon>
        <taxon>Pseudomonadati</taxon>
        <taxon>Pseudomonadota</taxon>
        <taxon>Gammaproteobacteria</taxon>
        <taxon>Alteromonadales</taxon>
        <taxon>Colwelliaceae</taxon>
        <taxon>Colwellia</taxon>
    </lineage>
</organism>
<dbReference type="InterPro" id="IPR036282">
    <property type="entry name" value="Glutathione-S-Trfase_C_sf"/>
</dbReference>
<dbReference type="InterPro" id="IPR040079">
    <property type="entry name" value="Glutathione_S-Trfase"/>
</dbReference>